<dbReference type="GeneID" id="114050457"/>
<evidence type="ECO:0000256" key="9">
    <source>
        <dbReference type="PIRSR" id="PIRSR011861-1"/>
    </source>
</evidence>
<dbReference type="Proteomes" id="UP000314987">
    <property type="component" value="Unassembled WGS sequence"/>
</dbReference>
<comment type="function">
    <text evidence="5">Catalytic release of biotin from biocytin, the product of biotin-dependent carboxylases degradation.</text>
</comment>
<dbReference type="PROSITE" id="PS50263">
    <property type="entry name" value="CN_HYDROLASE"/>
    <property type="match status" value="1"/>
</dbReference>
<dbReference type="FunFam" id="3.60.110.10:FF:000001">
    <property type="entry name" value="biotinidase isoform X1"/>
    <property type="match status" value="1"/>
</dbReference>
<dbReference type="GO" id="GO:0047708">
    <property type="term" value="F:biotinidase activity"/>
    <property type="evidence" value="ECO:0007669"/>
    <property type="project" value="UniProtKB-EC"/>
</dbReference>
<dbReference type="InterPro" id="IPR012101">
    <property type="entry name" value="Biotinidase-like_euk"/>
</dbReference>
<evidence type="ECO:0000259" key="10">
    <source>
        <dbReference type="PROSITE" id="PS50263"/>
    </source>
</evidence>
<dbReference type="SUPFAM" id="SSF56317">
    <property type="entry name" value="Carbon-nitrogen hydrolase"/>
    <property type="match status" value="1"/>
</dbReference>
<keyword evidence="12" id="KW-1185">Reference proteome</keyword>
<dbReference type="PANTHER" id="PTHR10609">
    <property type="entry name" value="BIOTINIDASE-RELATED"/>
    <property type="match status" value="1"/>
</dbReference>
<feature type="active site" description="Proton donor" evidence="9">
    <location>
        <position position="196"/>
    </location>
</feature>
<reference evidence="12" key="1">
    <citation type="submission" date="2018-12" db="EMBL/GenBank/DDBJ databases">
        <authorList>
            <person name="Yazar S."/>
        </authorList>
    </citation>
    <scope>NUCLEOTIDE SEQUENCE [LARGE SCALE GENOMIC DNA]</scope>
</reference>
<keyword evidence="3" id="KW-0378">Hydrolase</keyword>
<evidence type="ECO:0000313" key="12">
    <source>
        <dbReference type="Proteomes" id="UP000314987"/>
    </source>
</evidence>
<dbReference type="PANTHER" id="PTHR10609:SF14">
    <property type="entry name" value="BIOTINIDASE"/>
    <property type="match status" value="1"/>
</dbReference>
<dbReference type="RefSeq" id="XP_027727956.1">
    <property type="nucleotide sequence ID" value="XM_027872155.1"/>
</dbReference>
<dbReference type="GO" id="GO:0006768">
    <property type="term" value="P:biotin metabolic process"/>
    <property type="evidence" value="ECO:0007669"/>
    <property type="project" value="TreeGrafter"/>
</dbReference>
<gene>
    <name evidence="11" type="primary">BTD</name>
</gene>
<dbReference type="InterPro" id="IPR036526">
    <property type="entry name" value="C-N_Hydrolase_sf"/>
</dbReference>
<dbReference type="Gene3D" id="3.60.110.10">
    <property type="entry name" value="Carbon-nitrogen hydrolase"/>
    <property type="match status" value="1"/>
</dbReference>
<feature type="active site" description="Proton acceptor" evidence="9">
    <location>
        <position position="96"/>
    </location>
</feature>
<evidence type="ECO:0000313" key="11">
    <source>
        <dbReference type="Ensembl" id="ENSVURP00010028903.1"/>
    </source>
</evidence>
<organism evidence="11 12">
    <name type="scientific">Vombatus ursinus</name>
    <name type="common">Common wombat</name>
    <dbReference type="NCBI Taxonomy" id="29139"/>
    <lineage>
        <taxon>Eukaryota</taxon>
        <taxon>Metazoa</taxon>
        <taxon>Chordata</taxon>
        <taxon>Craniata</taxon>
        <taxon>Vertebrata</taxon>
        <taxon>Euteleostomi</taxon>
        <taxon>Mammalia</taxon>
        <taxon>Metatheria</taxon>
        <taxon>Diprotodontia</taxon>
        <taxon>Vombatidae</taxon>
        <taxon>Vombatus</taxon>
    </lineage>
</organism>
<evidence type="ECO:0000256" key="8">
    <source>
        <dbReference type="ARBA" id="ARBA00043697"/>
    </source>
</evidence>
<reference evidence="11" key="3">
    <citation type="submission" date="2025-09" db="UniProtKB">
        <authorList>
            <consortium name="Ensembl"/>
        </authorList>
    </citation>
    <scope>IDENTIFICATION</scope>
</reference>
<dbReference type="GeneTree" id="ENSGT00390000013823"/>
<dbReference type="CTD" id="686"/>
<evidence type="ECO:0000256" key="3">
    <source>
        <dbReference type="ARBA" id="ARBA00022801"/>
    </source>
</evidence>
<evidence type="ECO:0000256" key="4">
    <source>
        <dbReference type="ARBA" id="ARBA00023180"/>
    </source>
</evidence>
<dbReference type="OMA" id="SGKWNPC"/>
<comment type="similarity">
    <text evidence="1">Belongs to the carbon-nitrogen hydrolase superfamily. BTD/VNN family.</text>
</comment>
<evidence type="ECO:0000256" key="5">
    <source>
        <dbReference type="ARBA" id="ARBA00037073"/>
    </source>
</evidence>
<feature type="domain" description="CN hydrolase" evidence="10">
    <location>
        <begin position="56"/>
        <end position="338"/>
    </location>
</feature>
<dbReference type="Pfam" id="PF19018">
    <property type="entry name" value="Vanin_C"/>
    <property type="match status" value="1"/>
</dbReference>
<dbReference type="AlphaFoldDB" id="A0A4X2LXW9"/>
<feature type="active site" description="Nucleophile" evidence="9">
    <location>
        <position position="229"/>
    </location>
</feature>
<dbReference type="Ensembl" id="ENSVURT00010032930.1">
    <property type="protein sequence ID" value="ENSVURP00010028903.1"/>
    <property type="gene ID" value="ENSVURG00010022127.1"/>
</dbReference>
<keyword evidence="2" id="KW-0732">Signal</keyword>
<comment type="catalytic activity">
    <reaction evidence="8">
        <text>biocytin + H2O = biotin + L-lysine</text>
        <dbReference type="Rhea" id="RHEA:77171"/>
        <dbReference type="ChEBI" id="CHEBI:15377"/>
        <dbReference type="ChEBI" id="CHEBI:32551"/>
        <dbReference type="ChEBI" id="CHEBI:57586"/>
        <dbReference type="ChEBI" id="CHEBI:195545"/>
        <dbReference type="EC" id="3.5.1.12"/>
    </reaction>
</comment>
<accession>A0A4X2LXW9</accession>
<dbReference type="InterPro" id="IPR043957">
    <property type="entry name" value="Vanin_C"/>
</dbReference>
<dbReference type="InterPro" id="IPR003010">
    <property type="entry name" value="C-N_Hydrolase"/>
</dbReference>
<evidence type="ECO:0000256" key="2">
    <source>
        <dbReference type="ARBA" id="ARBA00022729"/>
    </source>
</evidence>
<keyword evidence="4" id="KW-0325">Glycoprotein</keyword>
<dbReference type="PIRSF" id="PIRSF011861">
    <property type="entry name" value="Biotinidase"/>
    <property type="match status" value="1"/>
</dbReference>
<dbReference type="Pfam" id="PF00795">
    <property type="entry name" value="CN_hydrolase"/>
    <property type="match status" value="1"/>
</dbReference>
<evidence type="ECO:0000256" key="7">
    <source>
        <dbReference type="ARBA" id="ARBA00039680"/>
    </source>
</evidence>
<reference evidence="11" key="2">
    <citation type="submission" date="2025-08" db="UniProtKB">
        <authorList>
            <consortium name="Ensembl"/>
        </authorList>
    </citation>
    <scope>IDENTIFICATION</scope>
</reference>
<sequence length="523" mass="59199">MADFFVPHRFIAHIMLEASYKLGLLLLCHQVISLEGHTEGHFVAAVYEHRSILSPDSTALTDRESALRLMNQNLDLYEEQIVAAAKEGVQIIVFPEDGIHGFNFTRDSIYPFLDFVPSLQSGKWNPCLEPHKFSDTEVFQRLSCMAIMGQMFLVANLGTKQPCNTSDPRCPSDGRYQFNTNVVFSDNGTFVASYRKQNLYFEYAFDTPSEVDHSTFDTPFAGKFGIFTCFDILFFEPAVSLVRDYGVKHIVFPAAWMNQLPLLASIEIQQAFAVAFNVNVLAANIHHPSLGMTGSGIHTPWKSFWYHDMESPEGKLIVAQIAKNPPDVDLLWNGTSRIYESHRKFSSEDPNCENDPDAHCSESSKWSPNMPPLFHSEMMYDNFTLLPVWENQGSLQVCANSLCCYLDYRRHILSNDFYALGVFDGLHTVHGTYYVQACALVKCGGLHFETCGQEITNAVDTFDFHLWGNFSTSFVFPILLTSGMTLELPGQLGWEGNYYFMRKNQLSAGLVTAALYGRWYDRD</sequence>
<proteinExistence type="inferred from homology"/>
<protein>
    <recommendedName>
        <fullName evidence="7">Biotinidase</fullName>
        <ecNumber evidence="6">3.5.1.12</ecNumber>
    </recommendedName>
</protein>
<dbReference type="STRING" id="29139.ENSVURP00010028903"/>
<name>A0A4X2LXW9_VOMUR</name>
<dbReference type="OrthoDB" id="10250282at2759"/>
<dbReference type="EC" id="3.5.1.12" evidence="6"/>
<dbReference type="InterPro" id="IPR040154">
    <property type="entry name" value="Biotinidase/VNN"/>
</dbReference>
<evidence type="ECO:0000256" key="1">
    <source>
        <dbReference type="ARBA" id="ARBA00008225"/>
    </source>
</evidence>
<dbReference type="CDD" id="cd07567">
    <property type="entry name" value="biotinidase_like"/>
    <property type="match status" value="1"/>
</dbReference>
<evidence type="ECO:0000256" key="6">
    <source>
        <dbReference type="ARBA" id="ARBA00039012"/>
    </source>
</evidence>